<feature type="compositionally biased region" description="Low complexity" evidence="1">
    <location>
        <begin position="267"/>
        <end position="282"/>
    </location>
</feature>
<keyword evidence="3" id="KW-1185">Reference proteome</keyword>
<accession>A0A2V0NRT0</accession>
<evidence type="ECO:0008006" key="4">
    <source>
        <dbReference type="Google" id="ProtNLM"/>
    </source>
</evidence>
<feature type="compositionally biased region" description="Low complexity" evidence="1">
    <location>
        <begin position="163"/>
        <end position="172"/>
    </location>
</feature>
<reference evidence="2 3" key="1">
    <citation type="journal article" date="2018" name="Sci. Rep.">
        <title>Raphidocelis subcapitata (=Pseudokirchneriella subcapitata) provides an insight into genome evolution and environmental adaptations in the Sphaeropleales.</title>
        <authorList>
            <person name="Suzuki S."/>
            <person name="Yamaguchi H."/>
            <person name="Nakajima N."/>
            <person name="Kawachi M."/>
        </authorList>
    </citation>
    <scope>NUCLEOTIDE SEQUENCE [LARGE SCALE GENOMIC DNA]</scope>
    <source>
        <strain evidence="2 3">NIES-35</strain>
    </source>
</reference>
<proteinExistence type="predicted"/>
<evidence type="ECO:0000256" key="1">
    <source>
        <dbReference type="SAM" id="MobiDB-lite"/>
    </source>
</evidence>
<name>A0A2V0NRT0_9CHLO</name>
<dbReference type="EMBL" id="BDRX01000016">
    <property type="protein sequence ID" value="GBF90378.1"/>
    <property type="molecule type" value="Genomic_DNA"/>
</dbReference>
<dbReference type="STRING" id="307507.A0A2V0NRT0"/>
<gene>
    <name evidence="2" type="ORF">Rsub_02484</name>
</gene>
<evidence type="ECO:0000313" key="3">
    <source>
        <dbReference type="Proteomes" id="UP000247498"/>
    </source>
</evidence>
<feature type="compositionally biased region" description="Pro residues" evidence="1">
    <location>
        <begin position="173"/>
        <end position="182"/>
    </location>
</feature>
<dbReference type="Proteomes" id="UP000247498">
    <property type="component" value="Unassembled WGS sequence"/>
</dbReference>
<dbReference type="AlphaFoldDB" id="A0A2V0NRT0"/>
<feature type="compositionally biased region" description="Low complexity" evidence="1">
    <location>
        <begin position="195"/>
        <end position="215"/>
    </location>
</feature>
<organism evidence="2 3">
    <name type="scientific">Raphidocelis subcapitata</name>
    <dbReference type="NCBI Taxonomy" id="307507"/>
    <lineage>
        <taxon>Eukaryota</taxon>
        <taxon>Viridiplantae</taxon>
        <taxon>Chlorophyta</taxon>
        <taxon>core chlorophytes</taxon>
        <taxon>Chlorophyceae</taxon>
        <taxon>CS clade</taxon>
        <taxon>Sphaeropleales</taxon>
        <taxon>Selenastraceae</taxon>
        <taxon>Raphidocelis</taxon>
    </lineage>
</organism>
<feature type="region of interest" description="Disordered" evidence="1">
    <location>
        <begin position="140"/>
        <end position="282"/>
    </location>
</feature>
<evidence type="ECO:0000313" key="2">
    <source>
        <dbReference type="EMBL" id="GBF90378.1"/>
    </source>
</evidence>
<sequence>MPPGTPKRGGASEKGPLWKTYSSILTGRELRRVINGEEQTWVVMNQVSRLATLPGAQPDVAALLGLEADADGFTRYENIYTAAWRDRRGNWQYPQTFQGATGFQAVAAKELPGMLQDRFVDHPRLPPELRERVLPLQENNWYPLPDGAATPRSARRTAGEAGPSGARARSPEPAAPAAPAPQSPGARRAAEAPRKAPAAKAATGRAPIAAAAAAAAPPPPSPAGKRTPGRPRTAPAGGAAEAAEEEEAEATPAAGAGGRGKKRNSEAAGPSGKKSAGRAAAPAAAYVGLTGRTYPTELAFKKGDRRVDDYADEEAEGEYEVDCILDEAWPNELGGQPIYLIKWKEDADAALAQTKWARRLARA</sequence>
<comment type="caution">
    <text evidence="2">The sequence shown here is derived from an EMBL/GenBank/DDBJ whole genome shotgun (WGS) entry which is preliminary data.</text>
</comment>
<protein>
    <recommendedName>
        <fullName evidence="4">Chromo domain-containing protein</fullName>
    </recommendedName>
</protein>
<feature type="compositionally biased region" description="Low complexity" evidence="1">
    <location>
        <begin position="223"/>
        <end position="241"/>
    </location>
</feature>
<dbReference type="InParanoid" id="A0A2V0NRT0"/>